<dbReference type="AlphaFoldDB" id="A0A4Y3KU50"/>
<feature type="transmembrane region" description="Helical" evidence="1">
    <location>
        <begin position="94"/>
        <end position="122"/>
    </location>
</feature>
<keyword evidence="1" id="KW-0472">Membrane</keyword>
<evidence type="ECO:0000313" key="3">
    <source>
        <dbReference type="Proteomes" id="UP000317046"/>
    </source>
</evidence>
<name>A0A4Y3KU50_9CELL</name>
<proteinExistence type="predicted"/>
<evidence type="ECO:0000313" key="2">
    <source>
        <dbReference type="EMBL" id="GEA86916.1"/>
    </source>
</evidence>
<keyword evidence="1" id="KW-0812">Transmembrane</keyword>
<organism evidence="2 3">
    <name type="scientific">Cellulomonas cellasea</name>
    <dbReference type="NCBI Taxonomy" id="43670"/>
    <lineage>
        <taxon>Bacteria</taxon>
        <taxon>Bacillati</taxon>
        <taxon>Actinomycetota</taxon>
        <taxon>Actinomycetes</taxon>
        <taxon>Micrococcales</taxon>
        <taxon>Cellulomonadaceae</taxon>
        <taxon>Cellulomonas</taxon>
    </lineage>
</organism>
<gene>
    <name evidence="2" type="ORF">CCE01nite_08650</name>
</gene>
<sequence>MPDGAEVSAPSGNPGVNQAREILGRAGDTIKPVDRVPSAVGDVAFEESGSSQFLVSFLSRSIFFDYFCLVADRQFRGRSLEPKVRKLRESSPRFFKICIVADLMLKVLVGGVLLCAAAAVLYKTVMPLPLPPWKA</sequence>
<keyword evidence="3" id="KW-1185">Reference proteome</keyword>
<accession>A0A4Y3KU50</accession>
<dbReference type="Proteomes" id="UP000317046">
    <property type="component" value="Unassembled WGS sequence"/>
</dbReference>
<comment type="caution">
    <text evidence="2">The sequence shown here is derived from an EMBL/GenBank/DDBJ whole genome shotgun (WGS) entry which is preliminary data.</text>
</comment>
<evidence type="ECO:0000256" key="1">
    <source>
        <dbReference type="SAM" id="Phobius"/>
    </source>
</evidence>
<dbReference type="EMBL" id="BJLR01000009">
    <property type="protein sequence ID" value="GEA86916.1"/>
    <property type="molecule type" value="Genomic_DNA"/>
</dbReference>
<protein>
    <submittedName>
        <fullName evidence="2">Uncharacterized protein</fullName>
    </submittedName>
</protein>
<keyword evidence="1" id="KW-1133">Transmembrane helix</keyword>
<reference evidence="2" key="1">
    <citation type="submission" date="2019-06" db="EMBL/GenBank/DDBJ databases">
        <title>Whole genome shotgun sequence of Cellulomonas cellasea NBRC 3753.</title>
        <authorList>
            <person name="Hosoyama A."/>
            <person name="Uohara A."/>
            <person name="Ohji S."/>
            <person name="Ichikawa N."/>
        </authorList>
    </citation>
    <scope>NUCLEOTIDE SEQUENCE [LARGE SCALE GENOMIC DNA]</scope>
    <source>
        <strain evidence="2">NBRC 3753</strain>
    </source>
</reference>